<dbReference type="OrthoDB" id="5329176at2759"/>
<protein>
    <recommendedName>
        <fullName evidence="7">Rhodopsin domain-containing protein</fullName>
    </recommendedName>
</protein>
<proteinExistence type="inferred from homology"/>
<feature type="transmembrane region" description="Helical" evidence="6">
    <location>
        <begin position="211"/>
        <end position="236"/>
    </location>
</feature>
<keyword evidence="4 6" id="KW-0472">Membrane</keyword>
<dbReference type="Proteomes" id="UP000800094">
    <property type="component" value="Unassembled WGS sequence"/>
</dbReference>
<feature type="transmembrane region" description="Helical" evidence="6">
    <location>
        <begin position="158"/>
        <end position="191"/>
    </location>
</feature>
<dbReference type="InterPro" id="IPR052337">
    <property type="entry name" value="SAT4-like"/>
</dbReference>
<dbReference type="RefSeq" id="XP_033676277.1">
    <property type="nucleotide sequence ID" value="XM_033822686.1"/>
</dbReference>
<evidence type="ECO:0000256" key="2">
    <source>
        <dbReference type="ARBA" id="ARBA00022692"/>
    </source>
</evidence>
<feature type="transmembrane region" description="Helical" evidence="6">
    <location>
        <begin position="286"/>
        <end position="310"/>
    </location>
</feature>
<evidence type="ECO:0000256" key="1">
    <source>
        <dbReference type="ARBA" id="ARBA00004141"/>
    </source>
</evidence>
<gene>
    <name evidence="8" type="ORF">BU26DRAFT_389608</name>
</gene>
<dbReference type="PANTHER" id="PTHR33048">
    <property type="entry name" value="PTH11-LIKE INTEGRAL MEMBRANE PROTEIN (AFU_ORTHOLOGUE AFUA_5G11245)"/>
    <property type="match status" value="1"/>
</dbReference>
<evidence type="ECO:0000256" key="3">
    <source>
        <dbReference type="ARBA" id="ARBA00022989"/>
    </source>
</evidence>
<dbReference type="EMBL" id="ML987213">
    <property type="protein sequence ID" value="KAF2241273.1"/>
    <property type="molecule type" value="Genomic_DNA"/>
</dbReference>
<sequence>MADVEVLRAHADALFARDGGLDPPSSVILSWPAPNYVNPEAHDWTGTVVVIIFLVLTFAVFVARIWARLRLAKNAGLDDLLMSVAMIPLVGATVSVVLAGVRVYGFQWHAWDQTAQTLITTRQITMAIELTYLAATTLIKISILCFYRRITEGLTMGFVYWVWASIAFVAAYGITFTFVIIFSCSPVVGYWRYFDIIWRLENELHCHNEGAEIVSVVVISTLQDFFICALPIFLVWNLHIPKRQKVALIALFGMGLLTCVCGIMRTYYAIYVYYATYDITWYAYYGWIWTALEADLGVICASAPALKVFFRRYFSQFTNRSGHSGSSGKK</sequence>
<evidence type="ECO:0000256" key="6">
    <source>
        <dbReference type="SAM" id="Phobius"/>
    </source>
</evidence>
<dbReference type="AlphaFoldDB" id="A0A6A6HUQ0"/>
<evidence type="ECO:0000313" key="9">
    <source>
        <dbReference type="Proteomes" id="UP000800094"/>
    </source>
</evidence>
<dbReference type="GeneID" id="54576016"/>
<feature type="domain" description="Rhodopsin" evidence="7">
    <location>
        <begin position="63"/>
        <end position="312"/>
    </location>
</feature>
<evidence type="ECO:0000313" key="8">
    <source>
        <dbReference type="EMBL" id="KAF2241273.1"/>
    </source>
</evidence>
<name>A0A6A6HUQ0_9PLEO</name>
<feature type="transmembrane region" description="Helical" evidence="6">
    <location>
        <begin position="79"/>
        <end position="104"/>
    </location>
</feature>
<comment type="subcellular location">
    <subcellularLocation>
        <location evidence="1">Membrane</location>
        <topology evidence="1">Multi-pass membrane protein</topology>
    </subcellularLocation>
</comment>
<feature type="transmembrane region" description="Helical" evidence="6">
    <location>
        <begin position="44"/>
        <end position="67"/>
    </location>
</feature>
<feature type="transmembrane region" description="Helical" evidence="6">
    <location>
        <begin position="248"/>
        <end position="274"/>
    </location>
</feature>
<feature type="transmembrane region" description="Helical" evidence="6">
    <location>
        <begin position="124"/>
        <end position="146"/>
    </location>
</feature>
<keyword evidence="9" id="KW-1185">Reference proteome</keyword>
<dbReference type="InterPro" id="IPR049326">
    <property type="entry name" value="Rhodopsin_dom_fungi"/>
</dbReference>
<dbReference type="Pfam" id="PF20684">
    <property type="entry name" value="Fung_rhodopsin"/>
    <property type="match status" value="1"/>
</dbReference>
<evidence type="ECO:0000256" key="5">
    <source>
        <dbReference type="ARBA" id="ARBA00038359"/>
    </source>
</evidence>
<dbReference type="PANTHER" id="PTHR33048:SF129">
    <property type="entry name" value="INTEGRAL MEMBRANE PROTEIN-RELATED"/>
    <property type="match status" value="1"/>
</dbReference>
<evidence type="ECO:0000256" key="4">
    <source>
        <dbReference type="ARBA" id="ARBA00023136"/>
    </source>
</evidence>
<reference evidence="8" key="1">
    <citation type="journal article" date="2020" name="Stud. Mycol.">
        <title>101 Dothideomycetes genomes: a test case for predicting lifestyles and emergence of pathogens.</title>
        <authorList>
            <person name="Haridas S."/>
            <person name="Albert R."/>
            <person name="Binder M."/>
            <person name="Bloem J."/>
            <person name="Labutti K."/>
            <person name="Salamov A."/>
            <person name="Andreopoulos B."/>
            <person name="Baker S."/>
            <person name="Barry K."/>
            <person name="Bills G."/>
            <person name="Bluhm B."/>
            <person name="Cannon C."/>
            <person name="Castanera R."/>
            <person name="Culley D."/>
            <person name="Daum C."/>
            <person name="Ezra D."/>
            <person name="Gonzalez J."/>
            <person name="Henrissat B."/>
            <person name="Kuo A."/>
            <person name="Liang C."/>
            <person name="Lipzen A."/>
            <person name="Lutzoni F."/>
            <person name="Magnuson J."/>
            <person name="Mondo S."/>
            <person name="Nolan M."/>
            <person name="Ohm R."/>
            <person name="Pangilinan J."/>
            <person name="Park H.-J."/>
            <person name="Ramirez L."/>
            <person name="Alfaro M."/>
            <person name="Sun H."/>
            <person name="Tritt A."/>
            <person name="Yoshinaga Y."/>
            <person name="Zwiers L.-H."/>
            <person name="Turgeon B."/>
            <person name="Goodwin S."/>
            <person name="Spatafora J."/>
            <person name="Crous P."/>
            <person name="Grigoriev I."/>
        </authorList>
    </citation>
    <scope>NUCLEOTIDE SEQUENCE</scope>
    <source>
        <strain evidence="8">CBS 122368</strain>
    </source>
</reference>
<comment type="similarity">
    <text evidence="5">Belongs to the SAT4 family.</text>
</comment>
<keyword evidence="2 6" id="KW-0812">Transmembrane</keyword>
<organism evidence="8 9">
    <name type="scientific">Trematosphaeria pertusa</name>
    <dbReference type="NCBI Taxonomy" id="390896"/>
    <lineage>
        <taxon>Eukaryota</taxon>
        <taxon>Fungi</taxon>
        <taxon>Dikarya</taxon>
        <taxon>Ascomycota</taxon>
        <taxon>Pezizomycotina</taxon>
        <taxon>Dothideomycetes</taxon>
        <taxon>Pleosporomycetidae</taxon>
        <taxon>Pleosporales</taxon>
        <taxon>Massarineae</taxon>
        <taxon>Trematosphaeriaceae</taxon>
        <taxon>Trematosphaeria</taxon>
    </lineage>
</organism>
<keyword evidence="3 6" id="KW-1133">Transmembrane helix</keyword>
<evidence type="ECO:0000259" key="7">
    <source>
        <dbReference type="Pfam" id="PF20684"/>
    </source>
</evidence>
<feature type="non-terminal residue" evidence="8">
    <location>
        <position position="330"/>
    </location>
</feature>
<dbReference type="GO" id="GO:0016020">
    <property type="term" value="C:membrane"/>
    <property type="evidence" value="ECO:0007669"/>
    <property type="project" value="UniProtKB-SubCell"/>
</dbReference>
<accession>A0A6A6HUQ0</accession>